<dbReference type="EMBL" id="LRBG01000039">
    <property type="protein sequence ID" value="KXU82801.1"/>
    <property type="molecule type" value="Genomic_DNA"/>
</dbReference>
<organism evidence="1 2">
    <name type="scientific">Paraburkholderia monticola</name>
    <dbReference type="NCBI Taxonomy" id="1399968"/>
    <lineage>
        <taxon>Bacteria</taxon>
        <taxon>Pseudomonadati</taxon>
        <taxon>Pseudomonadota</taxon>
        <taxon>Betaproteobacteria</taxon>
        <taxon>Burkholderiales</taxon>
        <taxon>Burkholderiaceae</taxon>
        <taxon>Paraburkholderia</taxon>
    </lineage>
</organism>
<gene>
    <name evidence="1" type="ORF">CI15_33885</name>
</gene>
<accession>A0A149PCQ3</accession>
<keyword evidence="2" id="KW-1185">Reference proteome</keyword>
<proteinExistence type="predicted"/>
<dbReference type="Proteomes" id="UP000075613">
    <property type="component" value="Unassembled WGS sequence"/>
</dbReference>
<evidence type="ECO:0000313" key="1">
    <source>
        <dbReference type="EMBL" id="KXU82801.1"/>
    </source>
</evidence>
<comment type="caution">
    <text evidence="1">The sequence shown here is derived from an EMBL/GenBank/DDBJ whole genome shotgun (WGS) entry which is preliminary data.</text>
</comment>
<reference evidence="1 2" key="1">
    <citation type="journal article" date="2015" name="Int. J. Syst. Evol. Microbiol.">
        <title>Burkholderia monticola sp. nov., isolated from mountain soil.</title>
        <authorList>
            <person name="Baek I."/>
            <person name="Seo B."/>
            <person name="Lee I."/>
            <person name="Yi H."/>
            <person name="Chun J."/>
        </authorList>
    </citation>
    <scope>NUCLEOTIDE SEQUENCE [LARGE SCALE GENOMIC DNA]</scope>
    <source>
        <strain evidence="1 2">JC2948</strain>
    </source>
</reference>
<name>A0A149PCQ3_9BURK</name>
<dbReference type="RefSeq" id="WP_062137752.1">
    <property type="nucleotide sequence ID" value="NZ_LRBG01000039.1"/>
</dbReference>
<sequence length="435" mass="48700">MAWKLWKTEKQQDDTRIWPSGTHESLKQLLDMYLSTDAAPFANWAATGITFAPEVEPLARNGVRGYQLALWFWLFAEKHGSIAAKMVRESFCLLADATQASSGDRIDALLDLENRLAHSVETLAAQSRSFRLEGLPVELPTEFFLATGLLRIAPDSPYAGNEGVSLQGNDFKLADCFRHATEEGLSIFRPMIDAVDFDAKSLPHWRWSAHPGAAERHLQRRHNNPLFPLHRQMVTAHEVFEARLADAQSLQDIRSELNETSRSFSETTELPLNWQSFLERYLDHVDRLDERRLVAGGQGTSLGEAIGKLRADILATWRASIQRSPHSLAMLEQEEAKRAERRTLLYECHWTAQLLGHGSVIPPEEVVPALLSESAPELEKAVAGLQSEPRLHETLAQCRTTAHRLVNEVRAAGHPLPELGDKLRILDGASGKLPD</sequence>
<dbReference type="AlphaFoldDB" id="A0A149PCQ3"/>
<evidence type="ECO:0000313" key="2">
    <source>
        <dbReference type="Proteomes" id="UP000075613"/>
    </source>
</evidence>
<protein>
    <submittedName>
        <fullName evidence="1">Tryptophan leader peptide</fullName>
    </submittedName>
</protein>
<dbReference type="OrthoDB" id="9058065at2"/>